<dbReference type="PANTHER" id="PTHR33238:SF7">
    <property type="entry name" value="IRON-DEPENDENT TRANSCRIPTIONAL REGULATOR"/>
    <property type="match status" value="1"/>
</dbReference>
<feature type="domain" description="HTH dtxR-type" evidence="9">
    <location>
        <begin position="17"/>
        <end position="76"/>
    </location>
</feature>
<evidence type="ECO:0000256" key="8">
    <source>
        <dbReference type="ARBA" id="ARBA00025185"/>
    </source>
</evidence>
<comment type="subcellular location">
    <subcellularLocation>
        <location evidence="1">Cytoplasm</location>
    </subcellularLocation>
</comment>
<dbReference type="Pfam" id="PF01325">
    <property type="entry name" value="Fe_dep_repress"/>
    <property type="match status" value="1"/>
</dbReference>
<evidence type="ECO:0000256" key="3">
    <source>
        <dbReference type="ARBA" id="ARBA00011738"/>
    </source>
</evidence>
<comment type="function">
    <text evidence="8">In the presence of manganese, represses expression of mntH and mntS. Up-regulates expression of mntP.</text>
</comment>
<dbReference type="GO" id="GO:0003700">
    <property type="term" value="F:DNA-binding transcription factor activity"/>
    <property type="evidence" value="ECO:0007669"/>
    <property type="project" value="InterPro"/>
</dbReference>
<dbReference type="SUPFAM" id="SSF47979">
    <property type="entry name" value="Iron-dependent repressor protein, dimerization domain"/>
    <property type="match status" value="1"/>
</dbReference>
<dbReference type="SUPFAM" id="SSF46785">
    <property type="entry name" value="Winged helix' DNA-binding domain"/>
    <property type="match status" value="1"/>
</dbReference>
<dbReference type="InterPro" id="IPR001367">
    <property type="entry name" value="Fe_dep_repressor"/>
</dbReference>
<dbReference type="GO" id="GO:0046983">
    <property type="term" value="F:protein dimerization activity"/>
    <property type="evidence" value="ECO:0007669"/>
    <property type="project" value="InterPro"/>
</dbReference>
<accession>A0AAJ1IBV5</accession>
<evidence type="ECO:0000256" key="7">
    <source>
        <dbReference type="ARBA" id="ARBA00023163"/>
    </source>
</evidence>
<evidence type="ECO:0000256" key="1">
    <source>
        <dbReference type="ARBA" id="ARBA00004496"/>
    </source>
</evidence>
<proteinExistence type="inferred from homology"/>
<dbReference type="GO" id="GO:0005737">
    <property type="term" value="C:cytoplasm"/>
    <property type="evidence" value="ECO:0007669"/>
    <property type="project" value="UniProtKB-SubCell"/>
</dbReference>
<protein>
    <recommendedName>
        <fullName evidence="4">Transcriptional regulator MntR</fullName>
    </recommendedName>
</protein>
<keyword evidence="5" id="KW-0805">Transcription regulation</keyword>
<keyword evidence="6" id="KW-0238">DNA-binding</keyword>
<dbReference type="InterPro" id="IPR007167">
    <property type="entry name" value="Fe-transptr_FeoA-like"/>
</dbReference>
<dbReference type="Pfam" id="PF02742">
    <property type="entry name" value="Fe_dep_repr_C"/>
    <property type="match status" value="1"/>
</dbReference>
<evidence type="ECO:0000313" key="11">
    <source>
        <dbReference type="Proteomes" id="UP001221217"/>
    </source>
</evidence>
<evidence type="ECO:0000256" key="2">
    <source>
        <dbReference type="ARBA" id="ARBA00007871"/>
    </source>
</evidence>
<dbReference type="Pfam" id="PF04023">
    <property type="entry name" value="FeoA"/>
    <property type="match status" value="1"/>
</dbReference>
<comment type="subunit">
    <text evidence="3">Homodimer.</text>
</comment>
<dbReference type="Proteomes" id="UP001221217">
    <property type="component" value="Unassembled WGS sequence"/>
</dbReference>
<dbReference type="SUPFAM" id="SSF50037">
    <property type="entry name" value="C-terminal domain of transcriptional repressors"/>
    <property type="match status" value="1"/>
</dbReference>
<gene>
    <name evidence="10" type="ORF">PQJ61_06455</name>
</gene>
<dbReference type="GO" id="GO:0046914">
    <property type="term" value="F:transition metal ion binding"/>
    <property type="evidence" value="ECO:0007669"/>
    <property type="project" value="InterPro"/>
</dbReference>
<reference evidence="10 11" key="1">
    <citation type="submission" date="2022-12" db="EMBL/GenBank/DDBJ databases">
        <title>Metagenome assembled genome from gulf of manar.</title>
        <authorList>
            <person name="Kohli P."/>
            <person name="Pk S."/>
            <person name="Venkata Ramana C."/>
            <person name="Sasikala C."/>
        </authorList>
    </citation>
    <scope>NUCLEOTIDE SEQUENCE [LARGE SCALE GENOMIC DNA]</scope>
    <source>
        <strain evidence="10">JB008</strain>
    </source>
</reference>
<evidence type="ECO:0000256" key="4">
    <source>
        <dbReference type="ARBA" id="ARBA00022386"/>
    </source>
</evidence>
<dbReference type="InterPro" id="IPR022689">
    <property type="entry name" value="Iron_dep_repressor"/>
</dbReference>
<comment type="caution">
    <text evidence="10">The sequence shown here is derived from an EMBL/GenBank/DDBJ whole genome shotgun (WGS) entry which is preliminary data.</text>
</comment>
<dbReference type="InterPro" id="IPR036421">
    <property type="entry name" value="Fe_dep_repressor_sf"/>
</dbReference>
<dbReference type="GO" id="GO:0003677">
    <property type="term" value="F:DNA binding"/>
    <property type="evidence" value="ECO:0007669"/>
    <property type="project" value="UniProtKB-KW"/>
</dbReference>
<dbReference type="InterPro" id="IPR036388">
    <property type="entry name" value="WH-like_DNA-bd_sf"/>
</dbReference>
<dbReference type="InterPro" id="IPR022687">
    <property type="entry name" value="HTH_DTXR"/>
</dbReference>
<dbReference type="SMART" id="SM00529">
    <property type="entry name" value="HTH_DTXR"/>
    <property type="match status" value="1"/>
</dbReference>
<dbReference type="Gene3D" id="1.10.10.10">
    <property type="entry name" value="Winged helix-like DNA-binding domain superfamily/Winged helix DNA-binding domain"/>
    <property type="match status" value="1"/>
</dbReference>
<dbReference type="InterPro" id="IPR036390">
    <property type="entry name" value="WH_DNA-bd_sf"/>
</dbReference>
<dbReference type="InterPro" id="IPR050536">
    <property type="entry name" value="DtxR_MntR_Metal-Reg"/>
</dbReference>
<evidence type="ECO:0000259" key="9">
    <source>
        <dbReference type="PROSITE" id="PS50944"/>
    </source>
</evidence>
<comment type="similarity">
    <text evidence="2">Belongs to the DtxR/MntR family.</text>
</comment>
<evidence type="ECO:0000256" key="6">
    <source>
        <dbReference type="ARBA" id="ARBA00023125"/>
    </source>
</evidence>
<evidence type="ECO:0000256" key="5">
    <source>
        <dbReference type="ARBA" id="ARBA00023015"/>
    </source>
</evidence>
<name>A0AAJ1IBV5_9SPIO</name>
<dbReference type="PROSITE" id="PS50944">
    <property type="entry name" value="HTH_DTXR"/>
    <property type="match status" value="1"/>
</dbReference>
<dbReference type="InterPro" id="IPR008988">
    <property type="entry name" value="Transcriptional_repressor_C"/>
</dbReference>
<evidence type="ECO:0000313" key="10">
    <source>
        <dbReference type="EMBL" id="MDC7226387.1"/>
    </source>
</evidence>
<dbReference type="EMBL" id="JAQQAL010000011">
    <property type="protein sequence ID" value="MDC7226387.1"/>
    <property type="molecule type" value="Genomic_DNA"/>
</dbReference>
<dbReference type="AlphaFoldDB" id="A0AAJ1IBV5"/>
<keyword evidence="7" id="KW-0804">Transcription</keyword>
<dbReference type="PANTHER" id="PTHR33238">
    <property type="entry name" value="IRON (METAL) DEPENDENT REPRESSOR, DTXR FAMILY"/>
    <property type="match status" value="1"/>
</dbReference>
<organism evidence="10 11">
    <name type="scientific">Candidatus Thalassospirochaeta sargassi</name>
    <dbReference type="NCBI Taxonomy" id="3119039"/>
    <lineage>
        <taxon>Bacteria</taxon>
        <taxon>Pseudomonadati</taxon>
        <taxon>Spirochaetota</taxon>
        <taxon>Spirochaetia</taxon>
        <taxon>Spirochaetales</taxon>
        <taxon>Spirochaetaceae</taxon>
        <taxon>Candidatus Thalassospirochaeta</taxon>
    </lineage>
</organism>
<sequence length="235" mass="26372">MTKIMGIDIEELTDKFPAAAEYMIEIFIIERDYGIVKNSVIASRLKVSKPAVTQAMNRLKKYELIEQDLYGAIRMTEVGRVTAARLLKRHYLIERLLVEELDFHWVKSDVEASRLQAAISDDFSYFLFDKLGRPDTCPHGNPFPGSAREKEILAAPRLCTAGIGDKLSVVRITEEGEAAEGLLQFCYEHNIRPGRTLEIVEECGEAGIIVLLEGEKELEIPRCFAEFICCSGGQG</sequence>